<evidence type="ECO:0000313" key="3">
    <source>
        <dbReference type="Proteomes" id="UP000030649"/>
    </source>
</evidence>
<dbReference type="Gene3D" id="3.40.50.300">
    <property type="entry name" value="P-loop containing nucleotide triphosphate hydrolases"/>
    <property type="match status" value="1"/>
</dbReference>
<dbReference type="EMBL" id="KE356560">
    <property type="protein sequence ID" value="ERG93002.1"/>
    <property type="molecule type" value="Genomic_DNA"/>
</dbReference>
<dbReference type="Pfam" id="PF01637">
    <property type="entry name" value="ATPase_2"/>
    <property type="match status" value="1"/>
</dbReference>
<gene>
    <name evidence="2" type="ORF">J07HQW1_03055</name>
</gene>
<organism evidence="2 3">
    <name type="scientific">Haloquadratum walsbyi J07HQW1</name>
    <dbReference type="NCBI Taxonomy" id="1238424"/>
    <lineage>
        <taxon>Archaea</taxon>
        <taxon>Methanobacteriati</taxon>
        <taxon>Methanobacteriota</taxon>
        <taxon>Stenosarchaea group</taxon>
        <taxon>Halobacteria</taxon>
        <taxon>Halobacteriales</taxon>
        <taxon>Haloferacaceae</taxon>
        <taxon>Haloquadratum</taxon>
    </lineage>
</organism>
<accession>U1PH93</accession>
<dbReference type="STRING" id="1238424.J07HQW1_03055"/>
<dbReference type="PANTHER" id="PTHR34704">
    <property type="entry name" value="ATPASE"/>
    <property type="match status" value="1"/>
</dbReference>
<dbReference type="PANTHER" id="PTHR34704:SF1">
    <property type="entry name" value="ATPASE"/>
    <property type="match status" value="1"/>
</dbReference>
<dbReference type="AlphaFoldDB" id="U1PH93"/>
<reference evidence="2 3" key="1">
    <citation type="journal article" date="2013" name="PLoS ONE">
        <title>Assembly-driven community genomics of a hypersaline microbial ecosystem.</title>
        <authorList>
            <person name="Podell S."/>
            <person name="Ugalde J.A."/>
            <person name="Narasingarao P."/>
            <person name="Banfield J.F."/>
            <person name="Heidelberg K.B."/>
            <person name="Allen E.E."/>
        </authorList>
    </citation>
    <scope>NUCLEOTIDE SEQUENCE [LARGE SCALE GENOMIC DNA]</scope>
    <source>
        <strain evidence="3">J07HQW1</strain>
    </source>
</reference>
<protein>
    <submittedName>
        <fullName evidence="2">Putative ATPase (AAA+ superfamily)</fullName>
    </submittedName>
</protein>
<sequence length="79" mass="9295">MPTFVNRERELDRLHELYESDSAELSVVYGRRRMGKTTLVVKSIEDRDDARHARVPSRSRWWTYVIGTLSKVSLNRSTI</sequence>
<name>U1PH93_9EURY</name>
<feature type="domain" description="ATPase" evidence="1">
    <location>
        <begin position="4"/>
        <end position="51"/>
    </location>
</feature>
<dbReference type="InterPro" id="IPR011579">
    <property type="entry name" value="ATPase_dom"/>
</dbReference>
<evidence type="ECO:0000313" key="2">
    <source>
        <dbReference type="EMBL" id="ERG93002.1"/>
    </source>
</evidence>
<dbReference type="GO" id="GO:0005524">
    <property type="term" value="F:ATP binding"/>
    <property type="evidence" value="ECO:0007669"/>
    <property type="project" value="InterPro"/>
</dbReference>
<evidence type="ECO:0000259" key="1">
    <source>
        <dbReference type="Pfam" id="PF01637"/>
    </source>
</evidence>
<dbReference type="SUPFAM" id="SSF52540">
    <property type="entry name" value="P-loop containing nucleoside triphosphate hydrolases"/>
    <property type="match status" value="1"/>
</dbReference>
<dbReference type="HOGENOM" id="CLU_2597629_0_0_2"/>
<proteinExistence type="predicted"/>
<dbReference type="InterPro" id="IPR027417">
    <property type="entry name" value="P-loop_NTPase"/>
</dbReference>
<dbReference type="Proteomes" id="UP000030649">
    <property type="component" value="Unassembled WGS sequence"/>
</dbReference>